<keyword evidence="3" id="KW-1185">Reference proteome</keyword>
<feature type="region of interest" description="Disordered" evidence="1">
    <location>
        <begin position="652"/>
        <end position="711"/>
    </location>
</feature>
<accession>A0AAX4K719</accession>
<feature type="compositionally biased region" description="Low complexity" evidence="1">
    <location>
        <begin position="92"/>
        <end position="108"/>
    </location>
</feature>
<feature type="compositionally biased region" description="Polar residues" evidence="1">
    <location>
        <begin position="23"/>
        <end position="38"/>
    </location>
</feature>
<name>A0AAX4K719_9TREE</name>
<sequence>MAPITPSSLPRLETQPVPPTPLTGENQVISAPANQTRFGGQDQESDAHDGIPRIQTNINSQKSIDDPFRYDRNSASPSPSQLNYQNMTGYASLSPQSPSPRSVLLSPLKTSPTSRPLSPDLPTPDALYLFSNFSSYMRSPNEGSQGLNADDFKDTIRLLEHARWLSSQPNLNVNVLHLKYRFQGQSSTFRSPYQIGDYQLPSNSKEAQTINGAEDNHNTEGGERKGSGGGRIRNPVPQPFSVLHDPVVKIDYMENGVFDPLPSQAIFSHIAKVCQPPPRIIVISYVHSRVIENHLSSLATWAITSSPPTYIFSPIETRLREPQPLHLALGNSVPISMYAWPNELYSNPNSLSSPVPVPFSEYDSNNHDRHSSPSNSLNHLNYSDQRPKFNLNPFSPKQPFTPAPNQIFDFNNNNKPSFSPPPPPSTKHKLKNVKEKGKQSFKGKFNFHRRGSSVSFGGITSEEDDVNSPILLTRRPSIPSVDMQQDLINHKHLGGEQQRRSEKNGDKARNRYSNDPIASLTVISSSSPSTTFEPLLSQNLDKLNLNQRDIGHRKTSSMNSISSLSPLQHPSSSHSAAFPPPVDRIPLWHLAPGVGILHGSTSNSIGIKLSDFSAINLINEQTGKFDSNEAKKEISKDKIENLGIELESIKLKSKTKTKSQSNSHNPSPIDDNISPIKGDNPSGDVNDNQFSLNPLNISRPSSTNPAATQANPVGISKASTTIQHQHIGSSYDCNMKLTHLTPPEPRHNSLTVNKYNVASQSWPAPVSRVPGWRKGRKELMEDTLEELGLGVEQMSEIGLKDDTSLAIDISEITRKAEQLAFDRNENKNGPGYIENADAEVVRDLSDFLIA</sequence>
<feature type="compositionally biased region" description="Polar residues" evidence="1">
    <location>
        <begin position="683"/>
        <end position="711"/>
    </location>
</feature>
<feature type="compositionally biased region" description="Low complexity" evidence="1">
    <location>
        <begin position="408"/>
        <end position="417"/>
    </location>
</feature>
<organism evidence="2 3">
    <name type="scientific">Kwoniella dendrophila CBS 6074</name>
    <dbReference type="NCBI Taxonomy" id="1295534"/>
    <lineage>
        <taxon>Eukaryota</taxon>
        <taxon>Fungi</taxon>
        <taxon>Dikarya</taxon>
        <taxon>Basidiomycota</taxon>
        <taxon>Agaricomycotina</taxon>
        <taxon>Tremellomycetes</taxon>
        <taxon>Tremellales</taxon>
        <taxon>Cryptococcaceae</taxon>
        <taxon>Kwoniella</taxon>
    </lineage>
</organism>
<evidence type="ECO:0000313" key="2">
    <source>
        <dbReference type="EMBL" id="WWC92948.1"/>
    </source>
</evidence>
<dbReference type="Proteomes" id="UP001355207">
    <property type="component" value="Chromosome 11"/>
</dbReference>
<dbReference type="GeneID" id="91098579"/>
<feature type="compositionally biased region" description="Basic and acidic residues" evidence="1">
    <location>
        <begin position="214"/>
        <end position="226"/>
    </location>
</feature>
<dbReference type="AlphaFoldDB" id="A0AAX4K719"/>
<reference evidence="2 3" key="1">
    <citation type="submission" date="2024-01" db="EMBL/GenBank/DDBJ databases">
        <title>Comparative genomics of Cryptococcus and Kwoniella reveals pathogenesis evolution and contrasting modes of karyotype evolution via chromosome fusion or intercentromeric recombination.</title>
        <authorList>
            <person name="Coelho M.A."/>
            <person name="David-Palma M."/>
            <person name="Shea T."/>
            <person name="Bowers K."/>
            <person name="McGinley-Smith S."/>
            <person name="Mohammad A.W."/>
            <person name="Gnirke A."/>
            <person name="Yurkov A.M."/>
            <person name="Nowrousian M."/>
            <person name="Sun S."/>
            <person name="Cuomo C.A."/>
            <person name="Heitman J."/>
        </authorList>
    </citation>
    <scope>NUCLEOTIDE SEQUENCE [LARGE SCALE GENOMIC DNA]</scope>
    <source>
        <strain evidence="2 3">CBS 6074</strain>
    </source>
</reference>
<feature type="region of interest" description="Disordered" evidence="1">
    <location>
        <begin position="356"/>
        <end position="430"/>
    </location>
</feature>
<feature type="region of interest" description="Disordered" evidence="1">
    <location>
        <begin position="489"/>
        <end position="513"/>
    </location>
</feature>
<feature type="compositionally biased region" description="Low complexity" evidence="1">
    <location>
        <begin position="372"/>
        <end position="383"/>
    </location>
</feature>
<feature type="compositionally biased region" description="Low complexity" evidence="1">
    <location>
        <begin position="556"/>
        <end position="576"/>
    </location>
</feature>
<feature type="compositionally biased region" description="Polar residues" evidence="1">
    <location>
        <begin position="73"/>
        <end position="91"/>
    </location>
</feature>
<dbReference type="EMBL" id="CP144108">
    <property type="protein sequence ID" value="WWC92948.1"/>
    <property type="molecule type" value="Genomic_DNA"/>
</dbReference>
<evidence type="ECO:0000256" key="1">
    <source>
        <dbReference type="SAM" id="MobiDB-lite"/>
    </source>
</evidence>
<feature type="compositionally biased region" description="Basic and acidic residues" evidence="1">
    <location>
        <begin position="63"/>
        <end position="72"/>
    </location>
</feature>
<feature type="region of interest" description="Disordered" evidence="1">
    <location>
        <begin position="553"/>
        <end position="576"/>
    </location>
</feature>
<evidence type="ECO:0000313" key="3">
    <source>
        <dbReference type="Proteomes" id="UP001355207"/>
    </source>
</evidence>
<feature type="compositionally biased region" description="Basic and acidic residues" evidence="1">
    <location>
        <begin position="493"/>
        <end position="509"/>
    </location>
</feature>
<feature type="region of interest" description="Disordered" evidence="1">
    <location>
        <begin position="1"/>
        <end position="120"/>
    </location>
</feature>
<feature type="region of interest" description="Disordered" evidence="1">
    <location>
        <begin position="203"/>
        <end position="236"/>
    </location>
</feature>
<protein>
    <submittedName>
        <fullName evidence="2">Uncharacterized protein</fullName>
    </submittedName>
</protein>
<proteinExistence type="predicted"/>
<gene>
    <name evidence="2" type="ORF">L201_007911</name>
</gene>
<dbReference type="RefSeq" id="XP_066079710.1">
    <property type="nucleotide sequence ID" value="XM_066223613.1"/>
</dbReference>